<dbReference type="Gene3D" id="3.30.870.10">
    <property type="entry name" value="Endonuclease Chain A"/>
    <property type="match status" value="2"/>
</dbReference>
<evidence type="ECO:0000313" key="7">
    <source>
        <dbReference type="EMBL" id="KAK7748531.1"/>
    </source>
</evidence>
<dbReference type="InterPro" id="IPR058543">
    <property type="entry name" value="Beta-prop_RSE1/DDB1/CPSF1_2nd"/>
</dbReference>
<evidence type="ECO:0000256" key="2">
    <source>
        <dbReference type="ARBA" id="ARBA00007453"/>
    </source>
</evidence>
<dbReference type="PROSITE" id="PS50035">
    <property type="entry name" value="PLD"/>
    <property type="match status" value="2"/>
</dbReference>
<evidence type="ECO:0000313" key="8">
    <source>
        <dbReference type="Proteomes" id="UP001320245"/>
    </source>
</evidence>
<dbReference type="Gene3D" id="2.130.10.10">
    <property type="entry name" value="YVTN repeat-like/Quinoprotein amine dehydrogenase"/>
    <property type="match status" value="3"/>
</dbReference>
<dbReference type="Gene3D" id="1.10.150.910">
    <property type="match status" value="1"/>
</dbReference>
<protein>
    <recommendedName>
        <fullName evidence="3">DNA damage-binding protein 1</fullName>
    </recommendedName>
</protein>
<dbReference type="InterPro" id="IPR011047">
    <property type="entry name" value="Quinoprotein_ADH-like_sf"/>
</dbReference>
<comment type="caution">
    <text evidence="7">The sequence shown here is derived from an EMBL/GenBank/DDBJ whole genome shotgun (WGS) entry which is preliminary data.</text>
</comment>
<name>A0AAN9UK28_9PEZI</name>
<dbReference type="Pfam" id="PF23726">
    <property type="entry name" value="Beta-prop_RSE1_2nd"/>
    <property type="match status" value="1"/>
</dbReference>
<dbReference type="GO" id="GO:0003676">
    <property type="term" value="F:nucleic acid binding"/>
    <property type="evidence" value="ECO:0007669"/>
    <property type="project" value="InterPro"/>
</dbReference>
<dbReference type="GO" id="GO:0005634">
    <property type="term" value="C:nucleus"/>
    <property type="evidence" value="ECO:0007669"/>
    <property type="project" value="UniProtKB-SubCell"/>
</dbReference>
<comment type="subcellular location">
    <subcellularLocation>
        <location evidence="1">Nucleus</location>
    </subcellularLocation>
</comment>
<dbReference type="InterPro" id="IPR004871">
    <property type="entry name" value="RSE1/DDB1/CPSF1_C"/>
</dbReference>
<dbReference type="PANTHER" id="PTHR10644">
    <property type="entry name" value="DNA REPAIR/RNA PROCESSING CPSF FAMILY"/>
    <property type="match status" value="1"/>
</dbReference>
<feature type="domain" description="PLD phosphodiesterase" evidence="6">
    <location>
        <begin position="641"/>
        <end position="668"/>
    </location>
</feature>
<dbReference type="InterPro" id="IPR050358">
    <property type="entry name" value="RSE1/DDB1/CFT1"/>
</dbReference>
<feature type="domain" description="PLD phosphodiesterase" evidence="6">
    <location>
        <begin position="241"/>
        <end position="268"/>
    </location>
</feature>
<evidence type="ECO:0000256" key="1">
    <source>
        <dbReference type="ARBA" id="ARBA00004123"/>
    </source>
</evidence>
<dbReference type="FunFam" id="2.130.10.10:FF:000629">
    <property type="entry name" value="UV-damaged DNA binding protein"/>
    <property type="match status" value="1"/>
</dbReference>
<dbReference type="CDD" id="cd00138">
    <property type="entry name" value="PLDc_SF"/>
    <property type="match status" value="2"/>
</dbReference>
<organism evidence="7 8">
    <name type="scientific">Cytospora paraplurivora</name>
    <dbReference type="NCBI Taxonomy" id="2898453"/>
    <lineage>
        <taxon>Eukaryota</taxon>
        <taxon>Fungi</taxon>
        <taxon>Dikarya</taxon>
        <taxon>Ascomycota</taxon>
        <taxon>Pezizomycotina</taxon>
        <taxon>Sordariomycetes</taxon>
        <taxon>Sordariomycetidae</taxon>
        <taxon>Diaporthales</taxon>
        <taxon>Cytosporaceae</taxon>
        <taxon>Cytospora</taxon>
    </lineage>
</organism>
<keyword evidence="8" id="KW-1185">Reference proteome</keyword>
<evidence type="ECO:0000259" key="6">
    <source>
        <dbReference type="PROSITE" id="PS50035"/>
    </source>
</evidence>
<evidence type="ECO:0000256" key="4">
    <source>
        <dbReference type="ARBA" id="ARBA00023242"/>
    </source>
</evidence>
<sequence>MPGTIKINSDGDSQPSGPVNDELFQLLTSPQSVSSVLAEDPSISPHQAWKTLYGDYNGKAGASHSGIEAGHSQATDEALERAAQSGHWGPTQPSELFLRIYHDALVTLEENPARGMVSPSLMGSCGVLPLTVISTIPDIVRHMSNCIVRAEREVYLATNFWQNSVASKFITDAMKELSRRAGERGTKIVMKIIYDRGTPKQLVEPHFAVPEKTYTGDKVGIPAPGEIPNIDLQVMNYHHPLLGTFHAKYMVVDRKLAILQSNNIQDNDNMEMMVHLEGPIVDSLYDVALLSWNKNLEPPLPSYNSPAAQGGVPSFTNSVADVFDPSGSIRGHHAVVDPAKMQPREAYHYHGNVPQPGQVDGQQGDYVASNDHNRADVVTGPSTTANVVPDDGVPLRPVGRTEGSDRAPNIITEGGPDEKTEALFNDGLRAGHQVPLPEATAARLPEHTTDDPHWDDDIASEVLRVQAAVSAKDGETTLQAVNRHLNHTTNVGFAPDAPDCAPEDEMTPYIPHPVHEPFPIAMVNRAPYGSPNHDSVSMPQNAAWLSALRNAQKNVFIQSPTLNAAPLVPAIIAACERGVDVYCYICLGYNDTGELLPMQGGHNDMVAHQIYTSLSAGGKERLHYFWYVAKDQTRPIVQEKKRRSCHIKLMIVDEHIGIVGNGNQDTQSWYHSQEINVMLDSEGVCRAWIDGLRRNQNTHLYGALSKETGIWTDGKGEQADGAIGIDPGRFSWARGLVGAVKRVQENQLVLRHSTLVNGTISIIQKLSPKDTPTDLLFVGTDRFQFFTLAWNPDIGQLDTVQIFDDSGERFMRDSQSQDRCLVDPTGRYMAMHLWEGVLNVLRLQSRKGKLNHLDWMEQARISELFVKASTFLYSETGHPRVAFLYQSRADVQDSKLATYRLTSDDKDTQASRFDPLKDREISKDIADPGAAILIPVPKVEEEKRHNFRLTHTNTAKAYLGGLLVVGETQITYIDDTTHAEVTQPLKEASIFVAWAQYDEKHYFVADDYGKMHLLTIHTEGVEVLRLEMFYLGKTSRASCLVYMNDILFVGSHYGDSQLWRVDFTEGSSEILQLVQVLPNIAPVLDFAVMDMGNREGDSQLGNAYSSGQARVVTGSGVHKDGSLRSVRSGVGLEDIGILGEFQDVRGLFSLRSHNSGKVDTLVASFLTETRVFRFEPTGDVEEVEALEGLSFAHQTLLAVDLADGRRLQVTTASAVLTSKERGVEIASWNAPDGANITAASANAKWLLLCVDGRSLVSLDIRKDLAMAGKQENNEKDQVACVHASPTLVDIGVIGYFTSGNFSLVDLATLQPRKGESLRRSEDNASIPRDIALVQLLPPGAAGPTLLVAMEDGNVVTYNVSTEDLSLSGRKSVILGTRQARFHLLPRPGGVTNIFATTENPSLIYGSEGRIVYSAVTAEDATYVSEFDSEAYPESVVVATEATIKISKIDTQRRTHVKSLDMGETVRRISYSPKEQVFGLGCIKRELTRGEEVITSSFKLVDEVVFGSVGKPFPLDHSGVTEMVECVIRATLPDSYGNPAERFLVGTSFLTDSDVPSRKDDTKGRLLVLGVDSERNPYLLLSHKFKGACRCLAVMDGDVIVAALTKTIIVGKYVEESSTAGSLHRLASYRPSTYPVDLAVEGNIIAVADLMKSISLVEFIPAKDGNPATLTERARHYQSAWATAVCHVEGHSWLESDAQGNLMVLRRNPDGPTLDDQRRMEVTSEINLGEMVNSVRKVNVETAPSAMIAPKAFIGTVEGSIYLFGTVAPDSQDLLMRFQSKLADRIRTPGDIRFEKYRSFKNSEREGDGPFRFLDGELLERFLDMDEGAQQEICQGLGPSVEDIRNMVEELKRIH</sequence>
<reference evidence="7 8" key="1">
    <citation type="journal article" date="2023" name="PLoS ONE">
        <title>Cytospora paraplurivora sp. nov. isolated from orchards with fruit tree decline syndrome in Ontario, Canada.</title>
        <authorList>
            <person name="Ilyukhin E."/>
            <person name="Nguyen H.D.T."/>
            <person name="Castle A.J."/>
            <person name="Ellouze W."/>
        </authorList>
    </citation>
    <scope>NUCLEOTIDE SEQUENCE [LARGE SCALE GENOMIC DNA]</scope>
    <source>
        <strain evidence="7 8">FDS-564</strain>
    </source>
</reference>
<dbReference type="SUPFAM" id="SSF56024">
    <property type="entry name" value="Phospholipase D/nuclease"/>
    <property type="match status" value="2"/>
</dbReference>
<dbReference type="SUPFAM" id="SSF50998">
    <property type="entry name" value="Quinoprotein alcohol dehydrogenase-like"/>
    <property type="match status" value="1"/>
</dbReference>
<dbReference type="InterPro" id="IPR015943">
    <property type="entry name" value="WD40/YVTN_repeat-like_dom_sf"/>
</dbReference>
<dbReference type="GO" id="GO:0003824">
    <property type="term" value="F:catalytic activity"/>
    <property type="evidence" value="ECO:0007669"/>
    <property type="project" value="InterPro"/>
</dbReference>
<comment type="similarity">
    <text evidence="2">Belongs to the DDB1 family.</text>
</comment>
<dbReference type="Proteomes" id="UP001320245">
    <property type="component" value="Unassembled WGS sequence"/>
</dbReference>
<gene>
    <name evidence="7" type="ORF">SLS53_000551</name>
</gene>
<dbReference type="Pfam" id="PF13091">
    <property type="entry name" value="PLDc_2"/>
    <property type="match status" value="1"/>
</dbReference>
<evidence type="ECO:0000256" key="5">
    <source>
        <dbReference type="SAM" id="MobiDB-lite"/>
    </source>
</evidence>
<dbReference type="InterPro" id="IPR018846">
    <property type="entry name" value="Beta-prop_RSE1/DDB1/CPSF1_1st"/>
</dbReference>
<dbReference type="Pfam" id="PF03178">
    <property type="entry name" value="CPSF_A"/>
    <property type="match status" value="1"/>
</dbReference>
<dbReference type="EMBL" id="JAJSPL020000002">
    <property type="protein sequence ID" value="KAK7748531.1"/>
    <property type="molecule type" value="Genomic_DNA"/>
</dbReference>
<evidence type="ECO:0000256" key="3">
    <source>
        <dbReference type="ARBA" id="ARBA00014577"/>
    </source>
</evidence>
<proteinExistence type="inferred from homology"/>
<dbReference type="InterPro" id="IPR025202">
    <property type="entry name" value="PLD-like_dom"/>
</dbReference>
<dbReference type="Pfam" id="PF10433">
    <property type="entry name" value="Beta-prop_RSE1_1st"/>
    <property type="match status" value="1"/>
</dbReference>
<accession>A0AAN9UK28</accession>
<keyword evidence="4" id="KW-0539">Nucleus</keyword>
<dbReference type="InterPro" id="IPR001736">
    <property type="entry name" value="PLipase_D/transphosphatidylase"/>
</dbReference>
<feature type="region of interest" description="Disordered" evidence="5">
    <location>
        <begin position="380"/>
        <end position="417"/>
    </location>
</feature>